<dbReference type="Proteomes" id="UP001417504">
    <property type="component" value="Unassembled WGS sequence"/>
</dbReference>
<dbReference type="AlphaFoldDB" id="A0AAP0KMA3"/>
<sequence length="81" mass="8968">MSYTGYVINEQTFRTKSAEKSTQDSSVSILAAKACVDLNPRTGHKLLVMLIIKTIILLDTSNYSTKKGLQNSIGEKNRIYG</sequence>
<evidence type="ECO:0000313" key="1">
    <source>
        <dbReference type="EMBL" id="KAK9155187.1"/>
    </source>
</evidence>
<proteinExistence type="predicted"/>
<name>A0AAP0KMA3_9MAGN</name>
<protein>
    <submittedName>
        <fullName evidence="1">Uncharacterized protein</fullName>
    </submittedName>
</protein>
<accession>A0AAP0KMA3</accession>
<dbReference type="EMBL" id="JBBNAE010000001">
    <property type="protein sequence ID" value="KAK9155187.1"/>
    <property type="molecule type" value="Genomic_DNA"/>
</dbReference>
<keyword evidence="2" id="KW-1185">Reference proteome</keyword>
<evidence type="ECO:0000313" key="2">
    <source>
        <dbReference type="Proteomes" id="UP001417504"/>
    </source>
</evidence>
<gene>
    <name evidence="1" type="ORF">Sjap_002667</name>
</gene>
<organism evidence="1 2">
    <name type="scientific">Stephania japonica</name>
    <dbReference type="NCBI Taxonomy" id="461633"/>
    <lineage>
        <taxon>Eukaryota</taxon>
        <taxon>Viridiplantae</taxon>
        <taxon>Streptophyta</taxon>
        <taxon>Embryophyta</taxon>
        <taxon>Tracheophyta</taxon>
        <taxon>Spermatophyta</taxon>
        <taxon>Magnoliopsida</taxon>
        <taxon>Ranunculales</taxon>
        <taxon>Menispermaceae</taxon>
        <taxon>Menispermoideae</taxon>
        <taxon>Cissampelideae</taxon>
        <taxon>Stephania</taxon>
    </lineage>
</organism>
<comment type="caution">
    <text evidence="1">The sequence shown here is derived from an EMBL/GenBank/DDBJ whole genome shotgun (WGS) entry which is preliminary data.</text>
</comment>
<reference evidence="1 2" key="1">
    <citation type="submission" date="2024-01" db="EMBL/GenBank/DDBJ databases">
        <title>Genome assemblies of Stephania.</title>
        <authorList>
            <person name="Yang L."/>
        </authorList>
    </citation>
    <scope>NUCLEOTIDE SEQUENCE [LARGE SCALE GENOMIC DNA]</scope>
    <source>
        <strain evidence="1">QJT</strain>
        <tissue evidence="1">Leaf</tissue>
    </source>
</reference>